<keyword evidence="1" id="KW-0479">Metal-binding</keyword>
<keyword evidence="2" id="KW-0539">Nucleus</keyword>
<dbReference type="EMBL" id="ML769470">
    <property type="protein sequence ID" value="KAE9399356.1"/>
    <property type="molecule type" value="Genomic_DNA"/>
</dbReference>
<dbReference type="GO" id="GO:0008270">
    <property type="term" value="F:zinc ion binding"/>
    <property type="evidence" value="ECO:0007669"/>
    <property type="project" value="InterPro"/>
</dbReference>
<dbReference type="AlphaFoldDB" id="A0A6A4HMQ7"/>
<keyword evidence="4" id="KW-0812">Transmembrane</keyword>
<dbReference type="GO" id="GO:0003677">
    <property type="term" value="F:DNA binding"/>
    <property type="evidence" value="ECO:0007669"/>
    <property type="project" value="InterPro"/>
</dbReference>
<dbReference type="Pfam" id="PF00172">
    <property type="entry name" value="Zn_clus"/>
    <property type="match status" value="1"/>
</dbReference>
<feature type="transmembrane region" description="Helical" evidence="4">
    <location>
        <begin position="576"/>
        <end position="597"/>
    </location>
</feature>
<evidence type="ECO:0000256" key="1">
    <source>
        <dbReference type="ARBA" id="ARBA00022723"/>
    </source>
</evidence>
<gene>
    <name evidence="6" type="ORF">BT96DRAFT_690864</name>
</gene>
<feature type="compositionally biased region" description="Polar residues" evidence="3">
    <location>
        <begin position="750"/>
        <end position="769"/>
    </location>
</feature>
<dbReference type="SMART" id="SM00066">
    <property type="entry name" value="GAL4"/>
    <property type="match status" value="1"/>
</dbReference>
<feature type="domain" description="Zn(2)-C6 fungal-type" evidence="5">
    <location>
        <begin position="18"/>
        <end position="51"/>
    </location>
</feature>
<feature type="compositionally biased region" description="Basic residues" evidence="3">
    <location>
        <begin position="56"/>
        <end position="66"/>
    </location>
</feature>
<dbReference type="InterPro" id="IPR050987">
    <property type="entry name" value="AtrR-like"/>
</dbReference>
<dbReference type="GO" id="GO:0006351">
    <property type="term" value="P:DNA-templated transcription"/>
    <property type="evidence" value="ECO:0007669"/>
    <property type="project" value="InterPro"/>
</dbReference>
<evidence type="ECO:0000313" key="7">
    <source>
        <dbReference type="Proteomes" id="UP000799118"/>
    </source>
</evidence>
<dbReference type="Gene3D" id="4.10.240.10">
    <property type="entry name" value="Zn(2)-C6 fungal-type DNA-binding domain"/>
    <property type="match status" value="1"/>
</dbReference>
<keyword evidence="4" id="KW-0472">Membrane</keyword>
<reference evidence="6" key="1">
    <citation type="journal article" date="2019" name="Environ. Microbiol.">
        <title>Fungal ecological strategies reflected in gene transcription - a case study of two litter decomposers.</title>
        <authorList>
            <person name="Barbi F."/>
            <person name="Kohler A."/>
            <person name="Barry K."/>
            <person name="Baskaran P."/>
            <person name="Daum C."/>
            <person name="Fauchery L."/>
            <person name="Ihrmark K."/>
            <person name="Kuo A."/>
            <person name="LaButti K."/>
            <person name="Lipzen A."/>
            <person name="Morin E."/>
            <person name="Grigoriev I.V."/>
            <person name="Henrissat B."/>
            <person name="Lindahl B."/>
            <person name="Martin F."/>
        </authorList>
    </citation>
    <scope>NUCLEOTIDE SEQUENCE</scope>
    <source>
        <strain evidence="6">JB14</strain>
    </source>
</reference>
<dbReference type="InterPro" id="IPR036864">
    <property type="entry name" value="Zn2-C6_fun-type_DNA-bd_sf"/>
</dbReference>
<protein>
    <recommendedName>
        <fullName evidence="5">Zn(2)-C6 fungal-type domain-containing protein</fullName>
    </recommendedName>
</protein>
<keyword evidence="4" id="KW-1133">Transmembrane helix</keyword>
<dbReference type="SUPFAM" id="SSF57701">
    <property type="entry name" value="Zn2/Cys6 DNA-binding domain"/>
    <property type="match status" value="1"/>
</dbReference>
<dbReference type="InterPro" id="IPR001138">
    <property type="entry name" value="Zn2Cys6_DnaBD"/>
</dbReference>
<dbReference type="PROSITE" id="PS50048">
    <property type="entry name" value="ZN2_CY6_FUNGAL_2"/>
    <property type="match status" value="1"/>
</dbReference>
<dbReference type="OrthoDB" id="4456959at2759"/>
<dbReference type="Proteomes" id="UP000799118">
    <property type="component" value="Unassembled WGS sequence"/>
</dbReference>
<accession>A0A6A4HMQ7</accession>
<evidence type="ECO:0000256" key="3">
    <source>
        <dbReference type="SAM" id="MobiDB-lite"/>
    </source>
</evidence>
<dbReference type="Pfam" id="PF04082">
    <property type="entry name" value="Fungal_trans"/>
    <property type="match status" value="1"/>
</dbReference>
<feature type="region of interest" description="Disordered" evidence="3">
    <location>
        <begin position="649"/>
        <end position="690"/>
    </location>
</feature>
<proteinExistence type="predicted"/>
<evidence type="ECO:0000259" key="5">
    <source>
        <dbReference type="PROSITE" id="PS50048"/>
    </source>
</evidence>
<dbReference type="SMART" id="SM00906">
    <property type="entry name" value="Fungal_trans"/>
    <property type="match status" value="1"/>
</dbReference>
<dbReference type="GO" id="GO:0000981">
    <property type="term" value="F:DNA-binding transcription factor activity, RNA polymerase II-specific"/>
    <property type="evidence" value="ECO:0007669"/>
    <property type="project" value="InterPro"/>
</dbReference>
<dbReference type="PANTHER" id="PTHR46910">
    <property type="entry name" value="TRANSCRIPTION FACTOR PDR1"/>
    <property type="match status" value="1"/>
</dbReference>
<dbReference type="PANTHER" id="PTHR46910:SF38">
    <property type="entry name" value="ZN(2)-C6 FUNGAL-TYPE DOMAIN-CONTAINING PROTEIN"/>
    <property type="match status" value="1"/>
</dbReference>
<dbReference type="InterPro" id="IPR007219">
    <property type="entry name" value="XnlR_reg_dom"/>
</dbReference>
<feature type="region of interest" description="Disordered" evidence="3">
    <location>
        <begin position="53"/>
        <end position="72"/>
    </location>
</feature>
<dbReference type="CDD" id="cd00067">
    <property type="entry name" value="GAL4"/>
    <property type="match status" value="1"/>
</dbReference>
<organism evidence="6 7">
    <name type="scientific">Gymnopus androsaceus JB14</name>
    <dbReference type="NCBI Taxonomy" id="1447944"/>
    <lineage>
        <taxon>Eukaryota</taxon>
        <taxon>Fungi</taxon>
        <taxon>Dikarya</taxon>
        <taxon>Basidiomycota</taxon>
        <taxon>Agaricomycotina</taxon>
        <taxon>Agaricomycetes</taxon>
        <taxon>Agaricomycetidae</taxon>
        <taxon>Agaricales</taxon>
        <taxon>Marasmiineae</taxon>
        <taxon>Omphalotaceae</taxon>
        <taxon>Gymnopus</taxon>
    </lineage>
</organism>
<feature type="region of interest" description="Disordered" evidence="3">
    <location>
        <begin position="750"/>
        <end position="770"/>
    </location>
</feature>
<dbReference type="PROSITE" id="PS00463">
    <property type="entry name" value="ZN2_CY6_FUNGAL_1"/>
    <property type="match status" value="1"/>
</dbReference>
<evidence type="ECO:0000256" key="4">
    <source>
        <dbReference type="SAM" id="Phobius"/>
    </source>
</evidence>
<feature type="transmembrane region" description="Helical" evidence="4">
    <location>
        <begin position="440"/>
        <end position="461"/>
    </location>
</feature>
<dbReference type="CDD" id="cd12148">
    <property type="entry name" value="fungal_TF_MHR"/>
    <property type="match status" value="1"/>
</dbReference>
<evidence type="ECO:0000256" key="2">
    <source>
        <dbReference type="ARBA" id="ARBA00023242"/>
    </source>
</evidence>
<evidence type="ECO:0000313" key="6">
    <source>
        <dbReference type="EMBL" id="KAE9399356.1"/>
    </source>
</evidence>
<name>A0A6A4HMQ7_9AGAR</name>
<keyword evidence="7" id="KW-1185">Reference proteome</keyword>
<sequence>MSEEDVQLGHKKRRLQNACDQCRKKKIKCDSEISIDNICSYCISSKTECTHDMAQSKKKSGPRKGQPRGQRPIQATVEAILSTRHRFEVPNDSVKVKQLLVDLANHIKKLEEDITQLRHGSASTLSEAVRPGDTTSMDENQEDEAAIQVSPSYSVDGLTNSLGMFEFDEKSPRHFGGSSNITLVKAVMDIKKLYAGDKPLRPHTKRTEFWTIQPWQKLPFREPPPFEFPPDDLMADLVDLYFIYFNQVMPIVHRPVFIKSLAEGLHHRDRCFGGLLLVMCAVGARFSNDPRVFEENTTSEQSIGWKYIRQTQPLNRSFVEPASIYDIQMYALYMWFVGPTTTPDMCWILISVGVRLTQEVGAHRKHRGNSRPSAETETWKRAFWVMYAMDIFASSFLGRPRSMSQDDFDVDLPFECDEEYWEHTEPELAFQQPPGKPSTMSYWICFLKLMTIMGSVLRTIYAIKQSDMYSAVGLSKLEWHEKVVAELDSLLNKWVDEIPEHLKWDPNRKNMEHFRQSTMLYVTYYWIQIQVHRPFISGPGEDSLLNFPSLAICCNASRACISVIDTHQRRLGAGMIVVPNVLMALFSSCMLLLINAWRGKHSGASLMDLGKELTDVHKGMNALHHYENRWTGAGRFADVLLEVMSVSHFSPASEPTPSLKRPRKPDNDNATSFVSTGEGVDQRQIAGSSQVSVALESTNQPTLSPFSEPFNGSNLPLHSSELGSLPVYEHIDWSTIQKEWLNPETCAPSLSNPTLEPGPSNQSQMNTTPEYLGGSPISIFSAQESDIQHTSALEDLGDWASYMASVDEVLQSLNTGGSSLI</sequence>